<name>A0A3A8QLH3_9BACT</name>
<dbReference type="SUPFAM" id="SSF101898">
    <property type="entry name" value="NHL repeat"/>
    <property type="match status" value="1"/>
</dbReference>
<dbReference type="Pfam" id="PF24517">
    <property type="entry name" value="CBM96"/>
    <property type="match status" value="1"/>
</dbReference>
<reference evidence="6" key="1">
    <citation type="submission" date="2018-09" db="EMBL/GenBank/DDBJ databases">
        <authorList>
            <person name="Livingstone P.G."/>
            <person name="Whitworth D.E."/>
        </authorList>
    </citation>
    <scope>NUCLEOTIDE SEQUENCE [LARGE SCALE GENOMIC DNA]</scope>
    <source>
        <strain evidence="6">AB050A</strain>
    </source>
</reference>
<keyword evidence="6" id="KW-1185">Reference proteome</keyword>
<dbReference type="GO" id="GO:0005576">
    <property type="term" value="C:extracellular region"/>
    <property type="evidence" value="ECO:0007669"/>
    <property type="project" value="UniProtKB-SubCell"/>
</dbReference>
<dbReference type="NCBIfam" id="NF033679">
    <property type="entry name" value="DNRLRE_dom"/>
    <property type="match status" value="1"/>
</dbReference>
<organism evidence="5 6">
    <name type="scientific">Corallococcus aberystwythensis</name>
    <dbReference type="NCBI Taxonomy" id="2316722"/>
    <lineage>
        <taxon>Bacteria</taxon>
        <taxon>Pseudomonadati</taxon>
        <taxon>Myxococcota</taxon>
        <taxon>Myxococcia</taxon>
        <taxon>Myxococcales</taxon>
        <taxon>Cystobacterineae</taxon>
        <taxon>Myxococcaceae</taxon>
        <taxon>Corallococcus</taxon>
    </lineage>
</organism>
<evidence type="ECO:0000256" key="3">
    <source>
        <dbReference type="ARBA" id="ARBA00022729"/>
    </source>
</evidence>
<protein>
    <submittedName>
        <fullName evidence="5">DNRLRE domain-containing protein</fullName>
    </submittedName>
</protein>
<evidence type="ECO:0000313" key="6">
    <source>
        <dbReference type="Proteomes" id="UP000267003"/>
    </source>
</evidence>
<comment type="caution">
    <text evidence="5">The sequence shown here is derived from an EMBL/GenBank/DDBJ whole genome shotgun (WGS) entry which is preliminary data.</text>
</comment>
<dbReference type="PANTHER" id="PTHR35580:SF1">
    <property type="entry name" value="PHYTASE-LIKE DOMAIN-CONTAINING PROTEIN"/>
    <property type="match status" value="1"/>
</dbReference>
<dbReference type="Proteomes" id="UP000267003">
    <property type="component" value="Unassembled WGS sequence"/>
</dbReference>
<dbReference type="EMBL" id="RAWK01000074">
    <property type="protein sequence ID" value="RKH67195.1"/>
    <property type="molecule type" value="Genomic_DNA"/>
</dbReference>
<comment type="subcellular location">
    <subcellularLocation>
        <location evidence="1">Secreted</location>
    </subcellularLocation>
</comment>
<feature type="domain" description="Carbohydrate-binding module family 96" evidence="4">
    <location>
        <begin position="79"/>
        <end position="217"/>
    </location>
</feature>
<evidence type="ECO:0000256" key="2">
    <source>
        <dbReference type="ARBA" id="ARBA00022525"/>
    </source>
</evidence>
<accession>A0A3A8QLH3</accession>
<dbReference type="AlphaFoldDB" id="A0A3A8QLH3"/>
<dbReference type="PANTHER" id="PTHR35580">
    <property type="entry name" value="CELL SURFACE GLYCOPROTEIN (S-LAYER PROTEIN)-LIKE PROTEIN"/>
    <property type="match status" value="1"/>
</dbReference>
<keyword evidence="3" id="KW-0732">Signal</keyword>
<dbReference type="InterPro" id="IPR052918">
    <property type="entry name" value="Motility_Chemotaxis_Reg"/>
</dbReference>
<keyword evidence="2" id="KW-0964">Secreted</keyword>
<proteinExistence type="predicted"/>
<evidence type="ECO:0000256" key="1">
    <source>
        <dbReference type="ARBA" id="ARBA00004613"/>
    </source>
</evidence>
<evidence type="ECO:0000313" key="5">
    <source>
        <dbReference type="EMBL" id="RKH67195.1"/>
    </source>
</evidence>
<evidence type="ECO:0000259" key="4">
    <source>
        <dbReference type="Pfam" id="PF24517"/>
    </source>
</evidence>
<gene>
    <name evidence="5" type="ORF">D7W81_14335</name>
</gene>
<dbReference type="InterPro" id="IPR055372">
    <property type="entry name" value="CBM96"/>
</dbReference>
<sequence>MQFKGPRGWEGLVGERKTMQTGWKWRVRGLAAVAMVSVSPGCGGVTEGPPPGEDGALKAVEQAALPTVCQPRTYLDQRTLVAVGDASVRNDQPDANMSTQSTLYVDAAPTRYQSYLRFQQEGEGGELVQARLRLYAKQGTSTGVSFHPVTGGAYPPALTWNTRPTEGAAVATVASVANDAWLTAEVKGAVTDRHTFDLGVLPQGDDGAEFSSIEASNVSRRPRLDTVYRYDWCTYRGSGTPSQAWAKTLGGAARESARALVNLPDGSGFVLGGSYSDGPAQAGGAALPGPSGFLVARFTTAAQHQWSRAYGVGQQVSLGAMTVTPLGNVLVVGTYQGSPDFGTGPLPSIQSGRGMFVLKLSPTGNPVWSHGFRAEKRPKWDEGYVHPSFVVPTGVATDANGSVIVAGHFGGYADLGGGELYAGPLSEAPDDQTQSLFLVKYDYNGGHQWSQDFVTQDEFTEANALAADAAGNILMGGRGNNPVLATPGMRVGTAFVARFTPSGAPVWGYGLKGSVGRIRGLAFLPDGGVAFAGGFNGTFTFQGQTYSSRDPMHDVRPDDGVFGTLTASGGEGWVRVLTTEPSGDVAEQVAVDAAGNIVVNGIVSADTLDLGGGVLGTPGLPGGSSLRFVASFSPTGTHRWSRLLGPQVSNAFMAVSPDGSTRLGFTFEGSTPVGASTFVSSGQTDMGLIQFTP</sequence>
<dbReference type="Gene3D" id="2.80.10.50">
    <property type="match status" value="1"/>
</dbReference>